<evidence type="ECO:0000313" key="3">
    <source>
        <dbReference type="Proteomes" id="UP001149165"/>
    </source>
</evidence>
<feature type="compositionally biased region" description="Acidic residues" evidence="1">
    <location>
        <begin position="431"/>
        <end position="445"/>
    </location>
</feature>
<feature type="compositionally biased region" description="Basic and acidic residues" evidence="1">
    <location>
        <begin position="152"/>
        <end position="161"/>
    </location>
</feature>
<name>A0A9W9EVK9_9EURO</name>
<feature type="compositionally biased region" description="Acidic residues" evidence="1">
    <location>
        <begin position="632"/>
        <end position="644"/>
    </location>
</feature>
<reference evidence="2" key="1">
    <citation type="submission" date="2022-11" db="EMBL/GenBank/DDBJ databases">
        <authorList>
            <person name="Petersen C."/>
        </authorList>
    </citation>
    <scope>NUCLEOTIDE SEQUENCE</scope>
    <source>
        <strain evidence="2">IBT 30069</strain>
    </source>
</reference>
<feature type="compositionally biased region" description="Basic and acidic residues" evidence="1">
    <location>
        <begin position="263"/>
        <end position="282"/>
    </location>
</feature>
<feature type="compositionally biased region" description="Polar residues" evidence="1">
    <location>
        <begin position="736"/>
        <end position="746"/>
    </location>
</feature>
<feature type="region of interest" description="Disordered" evidence="1">
    <location>
        <begin position="46"/>
        <end position="95"/>
    </location>
</feature>
<feature type="compositionally biased region" description="Basic and acidic residues" evidence="1">
    <location>
        <begin position="207"/>
        <end position="223"/>
    </location>
</feature>
<gene>
    <name evidence="2" type="ORF">N7456_012330</name>
</gene>
<feature type="compositionally biased region" description="Low complexity" evidence="1">
    <location>
        <begin position="250"/>
        <end position="260"/>
    </location>
</feature>
<feature type="compositionally biased region" description="Acidic residues" evidence="1">
    <location>
        <begin position="701"/>
        <end position="713"/>
    </location>
</feature>
<dbReference type="EMBL" id="JAPQKH010000007">
    <property type="protein sequence ID" value="KAJ5088714.1"/>
    <property type="molecule type" value="Genomic_DNA"/>
</dbReference>
<feature type="region of interest" description="Disordered" evidence="1">
    <location>
        <begin position="1"/>
        <end position="31"/>
    </location>
</feature>
<accession>A0A9W9EVK9</accession>
<feature type="compositionally biased region" description="Acidic residues" evidence="1">
    <location>
        <begin position="581"/>
        <end position="600"/>
    </location>
</feature>
<feature type="compositionally biased region" description="Acidic residues" evidence="1">
    <location>
        <begin position="608"/>
        <end position="619"/>
    </location>
</feature>
<proteinExistence type="predicted"/>
<feature type="region of interest" description="Disordered" evidence="1">
    <location>
        <begin position="431"/>
        <end position="772"/>
    </location>
</feature>
<feature type="compositionally biased region" description="Basic and acidic residues" evidence="1">
    <location>
        <begin position="556"/>
        <end position="580"/>
    </location>
</feature>
<dbReference type="InterPro" id="IPR018822">
    <property type="entry name" value="UPF0646"/>
</dbReference>
<feature type="compositionally biased region" description="Acidic residues" evidence="1">
    <location>
        <begin position="722"/>
        <end position="732"/>
    </location>
</feature>
<evidence type="ECO:0000256" key="1">
    <source>
        <dbReference type="SAM" id="MobiDB-lite"/>
    </source>
</evidence>
<feature type="compositionally biased region" description="Acidic residues" evidence="1">
    <location>
        <begin position="70"/>
        <end position="95"/>
    </location>
</feature>
<feature type="compositionally biased region" description="Basic and acidic residues" evidence="1">
    <location>
        <begin position="687"/>
        <end position="700"/>
    </location>
</feature>
<sequence>MTTAPSLLHSAMEIPTGEDLEMASPYQGQTDDFDIDIDLMEDHASNMDSDMMGADDFPNTSQPSLFQNEATDDDDMVDEPSEGSMVDAEDLPDGDNDVDVHFEEVTYEADMLEGGNDEPVDAVLPTVFIEAPTTTEPQINEPTQIAPETTEPIEKEQDTHEVAPPSILEGDKQGPTNQEQPISLEASDVGVGQAEEVQPLEIPQPSLDHDQNKETNEQTKEAIENENGNENIVSEGQDTSNQLVGSLEAPASPSAQAEALGTEPHESHAPREPEPQTHEDVHEDETLHPVKVIYQENEISLFPPLEGDSAETFFLHDEDIAYDNFDKLFESLRDVLLDNIAEHDVLVIDIDSLGIQITEDSSYTSRFTLHQIMDIYLRLSHNDGNNHPDALYLSLSSKQAVHTELASLDSAAKEGKGLSQIQLWADYDDAEEEPAAEDTGNDGDGGEGLHSQATQQSQSAHEEASTSSEVPDGTNDSNEAANLPAEGTQEPIVEQHAEIAGPQPELEITEAHESFQEIPNDDVAYTEVHDNSEDSRKAPINTVAPDSESAAITEQPEDKSAADIPHDASEEHTTHQADQENEHDELDDSDELSGADDLEVVDFSIHEDEYDEQNEAETVDFDHEDVSSNQEAAEEAHDDDDPDAAEANIESNLYEESESTLDNAPQGDLSHQQTPEPEDDLLGIADDVLRTPKDEEKHEDELVDLDFEDGADDIDYHHDPELDVTEGLELGEIDPSTDSHNDNLSVKRSREEEDEWDITESTTPDLKRRRPS</sequence>
<protein>
    <submittedName>
        <fullName evidence="2">Uncharacterized protein</fullName>
    </submittedName>
</protein>
<feature type="region of interest" description="Disordered" evidence="1">
    <location>
        <begin position="250"/>
        <end position="282"/>
    </location>
</feature>
<dbReference type="Proteomes" id="UP001149165">
    <property type="component" value="Unassembled WGS sequence"/>
</dbReference>
<organism evidence="2 3">
    <name type="scientific">Penicillium angulare</name>
    <dbReference type="NCBI Taxonomy" id="116970"/>
    <lineage>
        <taxon>Eukaryota</taxon>
        <taxon>Fungi</taxon>
        <taxon>Dikarya</taxon>
        <taxon>Ascomycota</taxon>
        <taxon>Pezizomycotina</taxon>
        <taxon>Eurotiomycetes</taxon>
        <taxon>Eurotiomycetidae</taxon>
        <taxon>Eurotiales</taxon>
        <taxon>Aspergillaceae</taxon>
        <taxon>Penicillium</taxon>
    </lineage>
</organism>
<feature type="compositionally biased region" description="Polar residues" evidence="1">
    <location>
        <begin position="58"/>
        <end position="69"/>
    </location>
</feature>
<feature type="region of interest" description="Disordered" evidence="1">
    <location>
        <begin position="151"/>
        <end position="179"/>
    </location>
</feature>
<comment type="caution">
    <text evidence="2">The sequence shown here is derived from an EMBL/GenBank/DDBJ whole genome shotgun (WGS) entry which is preliminary data.</text>
</comment>
<reference evidence="2" key="2">
    <citation type="journal article" date="2023" name="IMA Fungus">
        <title>Comparative genomic study of the Penicillium genus elucidates a diverse pangenome and 15 lateral gene transfer events.</title>
        <authorList>
            <person name="Petersen C."/>
            <person name="Sorensen T."/>
            <person name="Nielsen M.R."/>
            <person name="Sondergaard T.E."/>
            <person name="Sorensen J.L."/>
            <person name="Fitzpatrick D.A."/>
            <person name="Frisvad J.C."/>
            <person name="Nielsen K.L."/>
        </authorList>
    </citation>
    <scope>NUCLEOTIDE SEQUENCE</scope>
    <source>
        <strain evidence="2">IBT 30069</strain>
    </source>
</reference>
<keyword evidence="3" id="KW-1185">Reference proteome</keyword>
<dbReference type="AlphaFoldDB" id="A0A9W9EVK9"/>
<dbReference type="OrthoDB" id="5339076at2759"/>
<feature type="compositionally biased region" description="Low complexity" evidence="1">
    <location>
        <begin position="450"/>
        <end position="469"/>
    </location>
</feature>
<feature type="region of interest" description="Disordered" evidence="1">
    <location>
        <begin position="200"/>
        <end position="238"/>
    </location>
</feature>
<feature type="compositionally biased region" description="Basic and acidic residues" evidence="1">
    <location>
        <begin position="527"/>
        <end position="537"/>
    </location>
</feature>
<evidence type="ECO:0000313" key="2">
    <source>
        <dbReference type="EMBL" id="KAJ5088714.1"/>
    </source>
</evidence>
<dbReference type="Pfam" id="PF10336">
    <property type="entry name" value="DUF2420"/>
    <property type="match status" value="1"/>
</dbReference>